<dbReference type="EMBL" id="JYDS01000128">
    <property type="protein sequence ID" value="KRZ24131.1"/>
    <property type="molecule type" value="Genomic_DNA"/>
</dbReference>
<keyword evidence="2" id="KW-1185">Reference proteome</keyword>
<sequence length="118" mass="13729">MIDGHHLQKDLKSKQTNKQYFTLNVDMKIKFSNKTVSRCSSLPVLKLCCLNCPLSELDRKRIVSKRLTPFDESINRHSFYTLPSSFTASSSKMASLCHKYERKEEDWKKKVEPFLGIV</sequence>
<organism evidence="1 2">
    <name type="scientific">Trichinella pseudospiralis</name>
    <name type="common">Parasitic roundworm</name>
    <dbReference type="NCBI Taxonomy" id="6337"/>
    <lineage>
        <taxon>Eukaryota</taxon>
        <taxon>Metazoa</taxon>
        <taxon>Ecdysozoa</taxon>
        <taxon>Nematoda</taxon>
        <taxon>Enoplea</taxon>
        <taxon>Dorylaimia</taxon>
        <taxon>Trichinellida</taxon>
        <taxon>Trichinellidae</taxon>
        <taxon>Trichinella</taxon>
    </lineage>
</organism>
<proteinExistence type="predicted"/>
<protein>
    <submittedName>
        <fullName evidence="1">Uncharacterized protein</fullName>
    </submittedName>
</protein>
<name>A0A0V1IMY5_TRIPS</name>
<evidence type="ECO:0000313" key="1">
    <source>
        <dbReference type="EMBL" id="KRZ24131.1"/>
    </source>
</evidence>
<dbReference type="Proteomes" id="UP000054805">
    <property type="component" value="Unassembled WGS sequence"/>
</dbReference>
<dbReference type="AlphaFoldDB" id="A0A0V1IMY5"/>
<accession>A0A0V1IMY5</accession>
<gene>
    <name evidence="1" type="ORF">T4B_4872</name>
</gene>
<reference evidence="1 2" key="1">
    <citation type="submission" date="2015-01" db="EMBL/GenBank/DDBJ databases">
        <title>Evolution of Trichinella species and genotypes.</title>
        <authorList>
            <person name="Korhonen P.K."/>
            <person name="Edoardo P."/>
            <person name="Giuseppe L.R."/>
            <person name="Gasser R.B."/>
        </authorList>
    </citation>
    <scope>NUCLEOTIDE SEQUENCE [LARGE SCALE GENOMIC DNA]</scope>
    <source>
        <strain evidence="1">ISS588</strain>
    </source>
</reference>
<evidence type="ECO:0000313" key="2">
    <source>
        <dbReference type="Proteomes" id="UP000054805"/>
    </source>
</evidence>
<comment type="caution">
    <text evidence="1">The sequence shown here is derived from an EMBL/GenBank/DDBJ whole genome shotgun (WGS) entry which is preliminary data.</text>
</comment>